<evidence type="ECO:0000256" key="4">
    <source>
        <dbReference type="PROSITE-ProRule" id="PRU00027"/>
    </source>
</evidence>
<name>A0ABD3UDC3_SINWO</name>
<comment type="caution">
    <text evidence="6">The sequence shown here is derived from an EMBL/GenBank/DDBJ whole genome shotgun (WGS) entry which is preliminary data.</text>
</comment>
<dbReference type="EMBL" id="JBJQND010000016">
    <property type="protein sequence ID" value="KAL3846987.1"/>
    <property type="molecule type" value="Genomic_DNA"/>
</dbReference>
<sequence>MSVWDHAVKRKNAKTTELEGQCNRCNKVIKCSGNSTTTLKSHLTTHGIKFDREQQHEPKSSKNVVSEKPTPKPILTMDAFLKKVTPKEIVTDMATDNITIRAITRNKYIRQSVSRDGFNLQKNETGVMNLIHDDFDEKSFSWFSTTGNRELLKKGAKFILSVDEYTSSRNRRYFGINLHDNINRKTIQTGLVCILGSCSAFDMIEIVKNHVKDFGLSFDHDIVGLTLDGASVNKIFIRHVKLIGQLKLESPYSPWCL</sequence>
<dbReference type="PROSITE" id="PS50808">
    <property type="entry name" value="ZF_BED"/>
    <property type="match status" value="1"/>
</dbReference>
<keyword evidence="2 4" id="KW-0863">Zinc-finger</keyword>
<keyword evidence="3" id="KW-0862">Zinc</keyword>
<keyword evidence="1" id="KW-0479">Metal-binding</keyword>
<reference evidence="6 7" key="1">
    <citation type="submission" date="2024-11" db="EMBL/GenBank/DDBJ databases">
        <title>Chromosome-level genome assembly of the freshwater bivalve Anodonta woodiana.</title>
        <authorList>
            <person name="Chen X."/>
        </authorList>
    </citation>
    <scope>NUCLEOTIDE SEQUENCE [LARGE SCALE GENOMIC DNA]</scope>
    <source>
        <strain evidence="6">MN2024</strain>
        <tissue evidence="6">Gills</tissue>
    </source>
</reference>
<dbReference type="InterPro" id="IPR003656">
    <property type="entry name" value="Znf_BED"/>
</dbReference>
<dbReference type="GO" id="GO:0008270">
    <property type="term" value="F:zinc ion binding"/>
    <property type="evidence" value="ECO:0007669"/>
    <property type="project" value="UniProtKB-KW"/>
</dbReference>
<keyword evidence="7" id="KW-1185">Reference proteome</keyword>
<organism evidence="6 7">
    <name type="scientific">Sinanodonta woodiana</name>
    <name type="common">Chinese pond mussel</name>
    <name type="synonym">Anodonta woodiana</name>
    <dbReference type="NCBI Taxonomy" id="1069815"/>
    <lineage>
        <taxon>Eukaryota</taxon>
        <taxon>Metazoa</taxon>
        <taxon>Spiralia</taxon>
        <taxon>Lophotrochozoa</taxon>
        <taxon>Mollusca</taxon>
        <taxon>Bivalvia</taxon>
        <taxon>Autobranchia</taxon>
        <taxon>Heteroconchia</taxon>
        <taxon>Palaeoheterodonta</taxon>
        <taxon>Unionida</taxon>
        <taxon>Unionoidea</taxon>
        <taxon>Unionidae</taxon>
        <taxon>Unioninae</taxon>
        <taxon>Sinanodonta</taxon>
    </lineage>
</organism>
<feature type="domain" description="BED-type" evidence="5">
    <location>
        <begin position="1"/>
        <end position="63"/>
    </location>
</feature>
<proteinExistence type="predicted"/>
<evidence type="ECO:0000313" key="6">
    <source>
        <dbReference type="EMBL" id="KAL3846987.1"/>
    </source>
</evidence>
<protein>
    <recommendedName>
        <fullName evidence="5">BED-type domain-containing protein</fullName>
    </recommendedName>
</protein>
<dbReference type="Proteomes" id="UP001634394">
    <property type="component" value="Unassembled WGS sequence"/>
</dbReference>
<evidence type="ECO:0000259" key="5">
    <source>
        <dbReference type="PROSITE" id="PS50808"/>
    </source>
</evidence>
<dbReference type="AlphaFoldDB" id="A0ABD3UDC3"/>
<evidence type="ECO:0000313" key="7">
    <source>
        <dbReference type="Proteomes" id="UP001634394"/>
    </source>
</evidence>
<dbReference type="Pfam" id="PF02892">
    <property type="entry name" value="zf-BED"/>
    <property type="match status" value="1"/>
</dbReference>
<gene>
    <name evidence="6" type="ORF">ACJMK2_017927</name>
</gene>
<evidence type="ECO:0000256" key="3">
    <source>
        <dbReference type="ARBA" id="ARBA00022833"/>
    </source>
</evidence>
<evidence type="ECO:0000256" key="2">
    <source>
        <dbReference type="ARBA" id="ARBA00022771"/>
    </source>
</evidence>
<evidence type="ECO:0000256" key="1">
    <source>
        <dbReference type="ARBA" id="ARBA00022723"/>
    </source>
</evidence>
<accession>A0ABD3UDC3</accession>